<dbReference type="InterPro" id="IPR043993">
    <property type="entry name" value="T4SS_pilin"/>
</dbReference>
<dbReference type="EMBL" id="BOOK01000006">
    <property type="protein sequence ID" value="GIH99157.1"/>
    <property type="molecule type" value="Genomic_DNA"/>
</dbReference>
<feature type="region of interest" description="Disordered" evidence="1">
    <location>
        <begin position="150"/>
        <end position="258"/>
    </location>
</feature>
<protein>
    <submittedName>
        <fullName evidence="3">Uncharacterized protein</fullName>
    </submittedName>
</protein>
<evidence type="ECO:0000256" key="1">
    <source>
        <dbReference type="SAM" id="MobiDB-lite"/>
    </source>
</evidence>
<keyword evidence="4" id="KW-1185">Reference proteome</keyword>
<dbReference type="Pfam" id="PF18895">
    <property type="entry name" value="T4SS_pilin"/>
    <property type="match status" value="1"/>
</dbReference>
<keyword evidence="2" id="KW-1133">Transmembrane helix</keyword>
<feature type="transmembrane region" description="Helical" evidence="2">
    <location>
        <begin position="321"/>
        <end position="341"/>
    </location>
</feature>
<accession>A0A8J3SRY1</accession>
<dbReference type="RefSeq" id="WP_239129702.1">
    <property type="nucleotide sequence ID" value="NZ_BOOK01000006.1"/>
</dbReference>
<name>A0A8J3SRY1_9ACTN</name>
<organism evidence="3 4">
    <name type="scientific">Planobispora takensis</name>
    <dbReference type="NCBI Taxonomy" id="1367882"/>
    <lineage>
        <taxon>Bacteria</taxon>
        <taxon>Bacillati</taxon>
        <taxon>Actinomycetota</taxon>
        <taxon>Actinomycetes</taxon>
        <taxon>Streptosporangiales</taxon>
        <taxon>Streptosporangiaceae</taxon>
        <taxon>Planobispora</taxon>
    </lineage>
</organism>
<feature type="transmembrane region" description="Helical" evidence="2">
    <location>
        <begin position="407"/>
        <end position="429"/>
    </location>
</feature>
<reference evidence="3" key="1">
    <citation type="submission" date="2021-01" db="EMBL/GenBank/DDBJ databases">
        <title>Whole genome shotgun sequence of Planobispora takensis NBRC 109077.</title>
        <authorList>
            <person name="Komaki H."/>
            <person name="Tamura T."/>
        </authorList>
    </citation>
    <scope>NUCLEOTIDE SEQUENCE</scope>
    <source>
        <strain evidence="3">NBRC 109077</strain>
    </source>
</reference>
<feature type="transmembrane region" description="Helical" evidence="2">
    <location>
        <begin position="372"/>
        <end position="395"/>
    </location>
</feature>
<feature type="compositionally biased region" description="Polar residues" evidence="1">
    <location>
        <begin position="213"/>
        <end position="222"/>
    </location>
</feature>
<keyword evidence="2" id="KW-0472">Membrane</keyword>
<keyword evidence="2" id="KW-0812">Transmembrane</keyword>
<dbReference type="Proteomes" id="UP000634476">
    <property type="component" value="Unassembled WGS sequence"/>
</dbReference>
<feature type="compositionally biased region" description="Basic and acidic residues" evidence="1">
    <location>
        <begin position="223"/>
        <end position="246"/>
    </location>
</feature>
<feature type="compositionally biased region" description="Basic and acidic residues" evidence="1">
    <location>
        <begin position="175"/>
        <end position="184"/>
    </location>
</feature>
<sequence length="435" mass="45599">MGTEFQDTLGASRSPLDIAEHMFQLLGCEPAALAFDPTGLTGELPQRPIPLPELRDLLADRRIGDRTRDAVWRALVTPAHEDGPAWLVGAVGIAIPALRTVAGQVIGDCPGADPADVDSEVLAAFIEAVRTADPAADDLRERLHIAALRGGSRARRAARSGTTRRPPYPHVHGLSVEERPERRPMRAALSGTTAGTSAGPALRGTPSGEARTGLSSMTASTDQRVEVKTSARSRSSSDAHSDHCDSKGGSGTASGSARISSYRPAWLRQSRPVARRNGSCGRGIRGIAWSSAWQRAMRSMAPPGGRHRRQQPTRWQRSAEVLLAMAVAALIVITVATGALASTLEISAAAGQGRAVAAPADLNAVFTNLRNWLIGLLVSLATLMLTLGGLRYLVAGGDPGEVQKAKAALKASAFGYGLAVLAPLFVSVLKRVVGG</sequence>
<proteinExistence type="predicted"/>
<evidence type="ECO:0000313" key="3">
    <source>
        <dbReference type="EMBL" id="GIH99157.1"/>
    </source>
</evidence>
<evidence type="ECO:0000313" key="4">
    <source>
        <dbReference type="Proteomes" id="UP000634476"/>
    </source>
</evidence>
<dbReference type="AlphaFoldDB" id="A0A8J3SRY1"/>
<gene>
    <name evidence="3" type="ORF">Pta02_11660</name>
</gene>
<comment type="caution">
    <text evidence="3">The sequence shown here is derived from an EMBL/GenBank/DDBJ whole genome shotgun (WGS) entry which is preliminary data.</text>
</comment>
<feature type="compositionally biased region" description="Low complexity" evidence="1">
    <location>
        <begin position="187"/>
        <end position="202"/>
    </location>
</feature>
<evidence type="ECO:0000256" key="2">
    <source>
        <dbReference type="SAM" id="Phobius"/>
    </source>
</evidence>